<dbReference type="InterPro" id="IPR058935">
    <property type="entry name" value="At4g15545-like_C"/>
</dbReference>
<evidence type="ECO:0000256" key="1">
    <source>
        <dbReference type="SAM" id="MobiDB-lite"/>
    </source>
</evidence>
<proteinExistence type="predicted"/>
<dbReference type="RefSeq" id="XP_056845235.1">
    <property type="nucleotide sequence ID" value="XM_056989255.1"/>
</dbReference>
<feature type="region of interest" description="Disordered" evidence="1">
    <location>
        <begin position="181"/>
        <end position="230"/>
    </location>
</feature>
<dbReference type="AlphaFoldDB" id="A0A9W3C0W6"/>
<evidence type="ECO:0000313" key="4">
    <source>
        <dbReference type="RefSeq" id="XP_056845235.1"/>
    </source>
</evidence>
<evidence type="ECO:0000259" key="2">
    <source>
        <dbReference type="Pfam" id="PF25972"/>
    </source>
</evidence>
<dbReference type="InterPro" id="IPR058936">
    <property type="entry name" value="At4g15545-like"/>
</dbReference>
<dbReference type="PANTHER" id="PTHR47383:SF5">
    <property type="entry name" value="BNAANNG18970D PROTEIN"/>
    <property type="match status" value="1"/>
</dbReference>
<dbReference type="KEGG" id="rsz:108851414"/>
<evidence type="ECO:0000313" key="3">
    <source>
        <dbReference type="Proteomes" id="UP000504610"/>
    </source>
</evidence>
<reference evidence="4" key="2">
    <citation type="submission" date="2025-08" db="UniProtKB">
        <authorList>
            <consortium name="RefSeq"/>
        </authorList>
    </citation>
    <scope>IDENTIFICATION</scope>
    <source>
        <tissue evidence="4">Leaf</tissue>
    </source>
</reference>
<dbReference type="Pfam" id="PF25972">
    <property type="entry name" value="At4g15545_C"/>
    <property type="match status" value="1"/>
</dbReference>
<keyword evidence="3" id="KW-1185">Reference proteome</keyword>
<organism evidence="3 4">
    <name type="scientific">Raphanus sativus</name>
    <name type="common">Radish</name>
    <name type="synonym">Raphanus raphanistrum var. sativus</name>
    <dbReference type="NCBI Taxonomy" id="3726"/>
    <lineage>
        <taxon>Eukaryota</taxon>
        <taxon>Viridiplantae</taxon>
        <taxon>Streptophyta</taxon>
        <taxon>Embryophyta</taxon>
        <taxon>Tracheophyta</taxon>
        <taxon>Spermatophyta</taxon>
        <taxon>Magnoliopsida</taxon>
        <taxon>eudicotyledons</taxon>
        <taxon>Gunneridae</taxon>
        <taxon>Pentapetalae</taxon>
        <taxon>rosids</taxon>
        <taxon>malvids</taxon>
        <taxon>Brassicales</taxon>
        <taxon>Brassicaceae</taxon>
        <taxon>Brassiceae</taxon>
        <taxon>Raphanus</taxon>
    </lineage>
</organism>
<gene>
    <name evidence="4" type="primary">LOC108851414</name>
</gene>
<dbReference type="PANTHER" id="PTHR47383">
    <property type="entry name" value="OS03G0659800 PROTEIN"/>
    <property type="match status" value="1"/>
</dbReference>
<feature type="domain" description="At4g15545-like C-terminal" evidence="2">
    <location>
        <begin position="284"/>
        <end position="347"/>
    </location>
</feature>
<feature type="compositionally biased region" description="Low complexity" evidence="1">
    <location>
        <begin position="259"/>
        <end position="280"/>
    </location>
</feature>
<name>A0A9W3C0W6_RAPSA</name>
<accession>A0A9W3C0W6</accession>
<protein>
    <submittedName>
        <fullName evidence="4">Uncharacterized protein At4g15545 isoform X1</fullName>
    </submittedName>
</protein>
<reference evidence="3" key="1">
    <citation type="journal article" date="2019" name="Database">
        <title>The radish genome database (RadishGD): an integrated information resource for radish genomics.</title>
        <authorList>
            <person name="Yu H.J."/>
            <person name="Baek S."/>
            <person name="Lee Y.J."/>
            <person name="Cho A."/>
            <person name="Mun J.H."/>
        </authorList>
    </citation>
    <scope>NUCLEOTIDE SEQUENCE [LARGE SCALE GENOMIC DNA]</scope>
    <source>
        <strain evidence="3">cv. WK10039</strain>
    </source>
</reference>
<dbReference type="OrthoDB" id="5599468at2759"/>
<feature type="compositionally biased region" description="Polar residues" evidence="1">
    <location>
        <begin position="186"/>
        <end position="204"/>
    </location>
</feature>
<sequence length="350" mass="38991">MMSQSGGGPDFSLSDEILAIIPTDPYEQLDLARKITSMAIASRVSNLESQVSVLTQKLVEKDRIVYELEGRASSLERLYHESDSSLKNALDENVKLRQERDSLAMTAKKLGRDYAKLEAFKRQLMQSLNDENPSVCSPSLPPFFFVYIIYPQSHLTCSHITSLFFFLKQTDNIDVRQVARDKDENSNGLSTLDSFSNNNNTQGLRQRASLTPPGLTPSGTPKMVSAVGSPRSYSAASSPKLFSGAASPTASQYDIRMWSSSSQQSSVPNSPPRSHSSTSARHARIDGKEFFRQARSRLSYEQFSAFLANIKELNARKQSREETLRKAEEIFGTENNDLYISFKGLLTSGR</sequence>
<dbReference type="Proteomes" id="UP000504610">
    <property type="component" value="Chromosome 1"/>
</dbReference>
<dbReference type="GeneID" id="108851414"/>
<feature type="compositionally biased region" description="Low complexity" evidence="1">
    <location>
        <begin position="209"/>
        <end position="221"/>
    </location>
</feature>
<feature type="region of interest" description="Disordered" evidence="1">
    <location>
        <begin position="258"/>
        <end position="285"/>
    </location>
</feature>